<evidence type="ECO:0000259" key="10">
    <source>
        <dbReference type="Pfam" id="PF02875"/>
    </source>
</evidence>
<dbReference type="GO" id="GO:0005524">
    <property type="term" value="F:ATP binding"/>
    <property type="evidence" value="ECO:0007669"/>
    <property type="project" value="UniProtKB-KW"/>
</dbReference>
<comment type="pathway">
    <text evidence="2">Cell wall biogenesis; peptidoglycan biosynthesis.</text>
</comment>
<dbReference type="InterPro" id="IPR036565">
    <property type="entry name" value="Mur-like_cat_sf"/>
</dbReference>
<comment type="catalytic activity">
    <reaction evidence="8">
        <text>UDP-N-acetyl-alpha-D-muramate + L-alanine + ATP = UDP-N-acetyl-alpha-D-muramoyl-L-alanine + ADP + phosphate + H(+)</text>
        <dbReference type="Rhea" id="RHEA:23372"/>
        <dbReference type="ChEBI" id="CHEBI:15378"/>
        <dbReference type="ChEBI" id="CHEBI:30616"/>
        <dbReference type="ChEBI" id="CHEBI:43474"/>
        <dbReference type="ChEBI" id="CHEBI:57972"/>
        <dbReference type="ChEBI" id="CHEBI:70757"/>
        <dbReference type="ChEBI" id="CHEBI:83898"/>
        <dbReference type="ChEBI" id="CHEBI:456216"/>
        <dbReference type="EC" id="6.3.2.8"/>
    </reaction>
</comment>
<dbReference type="GO" id="GO:0008763">
    <property type="term" value="F:UDP-N-acetylmuramate-L-alanine ligase activity"/>
    <property type="evidence" value="ECO:0007669"/>
    <property type="project" value="UniProtKB-EC"/>
</dbReference>
<dbReference type="SUPFAM" id="SSF53244">
    <property type="entry name" value="MurD-like peptide ligases, peptide-binding domain"/>
    <property type="match status" value="1"/>
</dbReference>
<dbReference type="HAMAP" id="MF_00046">
    <property type="entry name" value="MurC"/>
    <property type="match status" value="1"/>
</dbReference>
<dbReference type="Gene3D" id="3.40.50.720">
    <property type="entry name" value="NAD(P)-binding Rossmann-like Domain"/>
    <property type="match status" value="1"/>
</dbReference>
<evidence type="ECO:0000256" key="1">
    <source>
        <dbReference type="ARBA" id="ARBA00004496"/>
    </source>
</evidence>
<dbReference type="SUPFAM" id="SSF51984">
    <property type="entry name" value="MurCD N-terminal domain"/>
    <property type="match status" value="1"/>
</dbReference>
<dbReference type="InterPro" id="IPR005758">
    <property type="entry name" value="UDP-N-AcMur_Ala_ligase_MurC"/>
</dbReference>
<sequence>MRRIHVVGVGGAGMSAIAEVLTTMGHEVTGSDLKDSTGLDRLRALGVTVRVGHDAANIGDADLVTRSTAIADNNVECRVAQRRGIPLLSRAQMLGGICLLRDTVAVAGTHGKTTTASMLALVLREAGLRPSFIIGGDVNEIGTGAAWDDGQIFVVEADESDGSFLDLERRVAVVTNVEPDHLDYHGDFEGLRTAFRRFVEETDGVTVVGIDDEGGRRLAEGSGVATVGTSVGATWRLESVYEAWEGVSFDLVGPGGERLPIQVPLPGLHNARNAAVAAVTGLVVASPPEAVIEALARFGGVARRFEHRGAAAGVEFVDDYAHLPTEVATTISACRSGSWSRVVAVFQPHRYSRTESLATSFAEAFDGADVVYVTEVFPAGELPRPGVTGRLVADAIRESRPGTDVRYEPRREDLVVGLVEELREGDLCLTMGAGDLTSVPDEVRNRLEV</sequence>
<dbReference type="GO" id="GO:0005737">
    <property type="term" value="C:cytoplasm"/>
    <property type="evidence" value="ECO:0007669"/>
    <property type="project" value="UniProtKB-SubCell"/>
</dbReference>
<dbReference type="InterPro" id="IPR050061">
    <property type="entry name" value="MurCDEF_pg_biosynth"/>
</dbReference>
<dbReference type="InterPro" id="IPR036615">
    <property type="entry name" value="Mur_ligase_C_dom_sf"/>
</dbReference>
<evidence type="ECO:0000256" key="7">
    <source>
        <dbReference type="ARBA" id="ARBA00022840"/>
    </source>
</evidence>
<gene>
    <name evidence="12" type="ORF">METZ01_LOCUS48484</name>
</gene>
<proteinExistence type="inferred from homology"/>
<dbReference type="AlphaFoldDB" id="A0A381RUU2"/>
<dbReference type="PANTHER" id="PTHR43445">
    <property type="entry name" value="UDP-N-ACETYLMURAMATE--L-ALANINE LIGASE-RELATED"/>
    <property type="match status" value="1"/>
</dbReference>
<dbReference type="Pfam" id="PF08245">
    <property type="entry name" value="Mur_ligase_M"/>
    <property type="match status" value="1"/>
</dbReference>
<dbReference type="InterPro" id="IPR013221">
    <property type="entry name" value="Mur_ligase_cen"/>
</dbReference>
<dbReference type="EMBL" id="UINC01002341">
    <property type="protein sequence ID" value="SUZ95630.1"/>
    <property type="molecule type" value="Genomic_DNA"/>
</dbReference>
<dbReference type="Gene3D" id="3.40.1190.10">
    <property type="entry name" value="Mur-like, catalytic domain"/>
    <property type="match status" value="1"/>
</dbReference>
<evidence type="ECO:0000256" key="2">
    <source>
        <dbReference type="ARBA" id="ARBA00004752"/>
    </source>
</evidence>
<dbReference type="Pfam" id="PF02875">
    <property type="entry name" value="Mur_ligase_C"/>
    <property type="match status" value="1"/>
</dbReference>
<dbReference type="UniPathway" id="UPA00219"/>
<organism evidence="12">
    <name type="scientific">marine metagenome</name>
    <dbReference type="NCBI Taxonomy" id="408172"/>
    <lineage>
        <taxon>unclassified sequences</taxon>
        <taxon>metagenomes</taxon>
        <taxon>ecological metagenomes</taxon>
    </lineage>
</organism>
<evidence type="ECO:0000256" key="5">
    <source>
        <dbReference type="ARBA" id="ARBA00022598"/>
    </source>
</evidence>
<evidence type="ECO:0000313" key="12">
    <source>
        <dbReference type="EMBL" id="SUZ95630.1"/>
    </source>
</evidence>
<dbReference type="GO" id="GO:0009252">
    <property type="term" value="P:peptidoglycan biosynthetic process"/>
    <property type="evidence" value="ECO:0007669"/>
    <property type="project" value="UniProtKB-UniPathway"/>
</dbReference>
<name>A0A381RUU2_9ZZZZ</name>
<comment type="subcellular location">
    <subcellularLocation>
        <location evidence="1">Cytoplasm</location>
    </subcellularLocation>
</comment>
<dbReference type="EC" id="6.3.2.8" evidence="3"/>
<keyword evidence="7" id="KW-0067">ATP-binding</keyword>
<dbReference type="Gene3D" id="3.90.190.20">
    <property type="entry name" value="Mur ligase, C-terminal domain"/>
    <property type="match status" value="1"/>
</dbReference>
<dbReference type="PANTHER" id="PTHR43445:SF3">
    <property type="entry name" value="UDP-N-ACETYLMURAMATE--L-ALANINE LIGASE"/>
    <property type="match status" value="1"/>
</dbReference>
<feature type="domain" description="Mur ligase central" evidence="11">
    <location>
        <begin position="106"/>
        <end position="279"/>
    </location>
</feature>
<evidence type="ECO:0000256" key="3">
    <source>
        <dbReference type="ARBA" id="ARBA00012211"/>
    </source>
</evidence>
<dbReference type="InterPro" id="IPR004101">
    <property type="entry name" value="Mur_ligase_C"/>
</dbReference>
<evidence type="ECO:0000259" key="9">
    <source>
        <dbReference type="Pfam" id="PF01225"/>
    </source>
</evidence>
<feature type="domain" description="Mur ligase C-terminal" evidence="10">
    <location>
        <begin position="303"/>
        <end position="434"/>
    </location>
</feature>
<evidence type="ECO:0000256" key="6">
    <source>
        <dbReference type="ARBA" id="ARBA00022741"/>
    </source>
</evidence>
<keyword evidence="4" id="KW-0963">Cytoplasm</keyword>
<accession>A0A381RUU2</accession>
<dbReference type="NCBIfam" id="TIGR01082">
    <property type="entry name" value="murC"/>
    <property type="match status" value="1"/>
</dbReference>
<evidence type="ECO:0000259" key="11">
    <source>
        <dbReference type="Pfam" id="PF08245"/>
    </source>
</evidence>
<keyword evidence="6" id="KW-0547">Nucleotide-binding</keyword>
<keyword evidence="5" id="KW-0436">Ligase</keyword>
<dbReference type="InterPro" id="IPR000713">
    <property type="entry name" value="Mur_ligase_N"/>
</dbReference>
<protein>
    <recommendedName>
        <fullName evidence="3">UDP-N-acetylmuramate--L-alanine ligase</fullName>
        <ecNumber evidence="3">6.3.2.8</ecNumber>
    </recommendedName>
</protein>
<evidence type="ECO:0000256" key="4">
    <source>
        <dbReference type="ARBA" id="ARBA00022490"/>
    </source>
</evidence>
<evidence type="ECO:0000256" key="8">
    <source>
        <dbReference type="ARBA" id="ARBA00047833"/>
    </source>
</evidence>
<feature type="domain" description="Mur ligase N-terminal catalytic" evidence="9">
    <location>
        <begin position="3"/>
        <end position="97"/>
    </location>
</feature>
<dbReference type="Pfam" id="PF01225">
    <property type="entry name" value="Mur_ligase"/>
    <property type="match status" value="1"/>
</dbReference>
<reference evidence="12" key="1">
    <citation type="submission" date="2018-05" db="EMBL/GenBank/DDBJ databases">
        <authorList>
            <person name="Lanie J.A."/>
            <person name="Ng W.-L."/>
            <person name="Kazmierczak K.M."/>
            <person name="Andrzejewski T.M."/>
            <person name="Davidsen T.M."/>
            <person name="Wayne K.J."/>
            <person name="Tettelin H."/>
            <person name="Glass J.I."/>
            <person name="Rusch D."/>
            <person name="Podicherti R."/>
            <person name="Tsui H.-C.T."/>
            <person name="Winkler M.E."/>
        </authorList>
    </citation>
    <scope>NUCLEOTIDE SEQUENCE</scope>
</reference>
<dbReference type="SUPFAM" id="SSF53623">
    <property type="entry name" value="MurD-like peptide ligases, catalytic domain"/>
    <property type="match status" value="1"/>
</dbReference>